<dbReference type="RefSeq" id="WP_210271964.1">
    <property type="nucleotide sequence ID" value="NZ_CP102845.1"/>
</dbReference>
<keyword evidence="2" id="KW-1185">Reference proteome</keyword>
<reference evidence="1" key="1">
    <citation type="submission" date="2022-08" db="EMBL/GenBank/DDBJ databases">
        <title>Microvirga terrae sp. nov., isolated from soil.</title>
        <authorList>
            <person name="Kim K.H."/>
            <person name="Seo Y.L."/>
            <person name="Kim J.M."/>
            <person name="Lee J.K."/>
            <person name="Han D.M."/>
            <person name="Jeon C.O."/>
        </authorList>
    </citation>
    <scope>NUCLEOTIDE SEQUENCE</scope>
    <source>
        <strain evidence="1">R24</strain>
    </source>
</reference>
<name>A0ABY5RKN3_9HYPH</name>
<organism evidence="1 2">
    <name type="scientific">Microvirga terrae</name>
    <dbReference type="NCBI Taxonomy" id="2740529"/>
    <lineage>
        <taxon>Bacteria</taxon>
        <taxon>Pseudomonadati</taxon>
        <taxon>Pseudomonadota</taxon>
        <taxon>Alphaproteobacteria</taxon>
        <taxon>Hyphomicrobiales</taxon>
        <taxon>Methylobacteriaceae</taxon>
        <taxon>Microvirga</taxon>
    </lineage>
</organism>
<protein>
    <submittedName>
        <fullName evidence="1">Uncharacterized protein</fullName>
    </submittedName>
</protein>
<evidence type="ECO:0000313" key="2">
    <source>
        <dbReference type="Proteomes" id="UP001017257"/>
    </source>
</evidence>
<sequence>MRRVLRQDGFVILTCPDLQAIGERLSAGDLDTALYTSRSGPVSRLDMLYGFRPSMKQGNLSMAHHTDFTLKSLAEACTRTGFAKFLGLRRPRRYDLWGLATKARIPDEAIRELGKIDLRPI</sequence>
<gene>
    <name evidence="1" type="ORF">HPT29_014695</name>
</gene>
<dbReference type="EMBL" id="CP102845">
    <property type="protein sequence ID" value="UVF17778.1"/>
    <property type="molecule type" value="Genomic_DNA"/>
</dbReference>
<evidence type="ECO:0000313" key="1">
    <source>
        <dbReference type="EMBL" id="UVF17778.1"/>
    </source>
</evidence>
<accession>A0ABY5RKN3</accession>
<proteinExistence type="predicted"/>
<dbReference type="Proteomes" id="UP001017257">
    <property type="component" value="Chromosome"/>
</dbReference>